<sequence>MKNFLKYLPLGLALISMQSAIAGSASTSEKSAFAQDAELSRAEVQADLAIWKRAGMDKFWRGNQTPNTFSREYRMAQAEYQRMRNGTEYQQELQRRTQ</sequence>
<dbReference type="Pfam" id="PF13663">
    <property type="entry name" value="DUF4148"/>
    <property type="match status" value="1"/>
</dbReference>
<evidence type="ECO:0000256" key="1">
    <source>
        <dbReference type="SAM" id="SignalP"/>
    </source>
</evidence>
<gene>
    <name evidence="2" type="ordered locus">Bpet4597</name>
</gene>
<evidence type="ECO:0000313" key="3">
    <source>
        <dbReference type="Proteomes" id="UP000001225"/>
    </source>
</evidence>
<dbReference type="AlphaFoldDB" id="A9IF26"/>
<dbReference type="EMBL" id="AM902716">
    <property type="protein sequence ID" value="CAP44948.1"/>
    <property type="molecule type" value="Genomic_DNA"/>
</dbReference>
<keyword evidence="1" id="KW-0732">Signal</keyword>
<protein>
    <recommendedName>
        <fullName evidence="4">Secreted protein</fullName>
    </recommendedName>
</protein>
<dbReference type="KEGG" id="bpt:Bpet4597"/>
<reference evidence="2 3" key="1">
    <citation type="journal article" date="2008" name="BMC Genomics">
        <title>The missing link: Bordetella petrii is endowed with both the metabolic versatility of environmental bacteria and virulence traits of pathogenic Bordetellae.</title>
        <authorList>
            <person name="Gross R."/>
            <person name="Guzman C.A."/>
            <person name="Sebaihia M."/>
            <person name="Martins Dos Santos V.A."/>
            <person name="Pieper D.H."/>
            <person name="Koebnik R."/>
            <person name="Lechner M."/>
            <person name="Bartels D."/>
            <person name="Buhrmester J."/>
            <person name="Choudhuri J.V."/>
            <person name="Ebensen T."/>
            <person name="Gaigalat L."/>
            <person name="Herrmann S."/>
            <person name="Khachane A.N."/>
            <person name="Larisch C."/>
            <person name="Link S."/>
            <person name="Linke B."/>
            <person name="Meyer F."/>
            <person name="Mormann S."/>
            <person name="Nakunst D."/>
            <person name="Rueckert C."/>
            <person name="Schneiker-Bekel S."/>
            <person name="Schulze K."/>
            <person name="Vorhoelter F.J."/>
            <person name="Yevsa T."/>
            <person name="Engle J.T."/>
            <person name="Goldman W.E."/>
            <person name="Puehler A."/>
            <person name="Goebel U.B."/>
            <person name="Goesmann A."/>
            <person name="Bloecker H."/>
            <person name="Kaiser O."/>
            <person name="Martinez-Arias R."/>
        </authorList>
    </citation>
    <scope>NUCLEOTIDE SEQUENCE [LARGE SCALE GENOMIC DNA]</scope>
    <source>
        <strain evidence="3">ATCC BAA-461 / DSM 12804 / CCUG 43448 / CIP 107267 / Se-1111R</strain>
    </source>
</reference>
<feature type="chain" id="PRO_5002738774" description="Secreted protein" evidence="1">
    <location>
        <begin position="23"/>
        <end position="98"/>
    </location>
</feature>
<evidence type="ECO:0008006" key="4">
    <source>
        <dbReference type="Google" id="ProtNLM"/>
    </source>
</evidence>
<dbReference type="InterPro" id="IPR025421">
    <property type="entry name" value="DUF4148"/>
</dbReference>
<dbReference type="eggNOG" id="ENOG5033DT8">
    <property type="taxonomic scope" value="Bacteria"/>
</dbReference>
<accession>A9IF26</accession>
<name>A9IF26_BORPD</name>
<keyword evidence="3" id="KW-1185">Reference proteome</keyword>
<dbReference type="Proteomes" id="UP000001225">
    <property type="component" value="Chromosome"/>
</dbReference>
<proteinExistence type="predicted"/>
<evidence type="ECO:0000313" key="2">
    <source>
        <dbReference type="EMBL" id="CAP44948.1"/>
    </source>
</evidence>
<organism evidence="2 3">
    <name type="scientific">Bordetella petrii (strain ATCC BAA-461 / DSM 12804 / CCUG 43448 / CIP 107267 / Se-1111R)</name>
    <dbReference type="NCBI Taxonomy" id="340100"/>
    <lineage>
        <taxon>Bacteria</taxon>
        <taxon>Pseudomonadati</taxon>
        <taxon>Pseudomonadota</taxon>
        <taxon>Betaproteobacteria</taxon>
        <taxon>Burkholderiales</taxon>
        <taxon>Alcaligenaceae</taxon>
        <taxon>Bordetella</taxon>
    </lineage>
</organism>
<feature type="signal peptide" evidence="1">
    <location>
        <begin position="1"/>
        <end position="22"/>
    </location>
</feature>